<protein>
    <submittedName>
        <fullName evidence="1">Uncharacterized protein</fullName>
    </submittedName>
</protein>
<dbReference type="RefSeq" id="WP_110107574.1">
    <property type="nucleotide sequence ID" value="NZ_JACBZZ010000001.1"/>
</dbReference>
<keyword evidence="2" id="KW-1185">Reference proteome</keyword>
<evidence type="ECO:0000313" key="1">
    <source>
        <dbReference type="EMBL" id="PXA64128.1"/>
    </source>
</evidence>
<evidence type="ECO:0000313" key="2">
    <source>
        <dbReference type="Proteomes" id="UP000246303"/>
    </source>
</evidence>
<dbReference type="EMBL" id="QHLZ01000015">
    <property type="protein sequence ID" value="PXA64128.1"/>
    <property type="molecule type" value="Genomic_DNA"/>
</dbReference>
<gene>
    <name evidence="1" type="ORF">CVS29_16655</name>
</gene>
<organism evidence="1 2">
    <name type="scientific">Arthrobacter psychrochitiniphilus</name>
    <dbReference type="NCBI Taxonomy" id="291045"/>
    <lineage>
        <taxon>Bacteria</taxon>
        <taxon>Bacillati</taxon>
        <taxon>Actinomycetota</taxon>
        <taxon>Actinomycetes</taxon>
        <taxon>Micrococcales</taxon>
        <taxon>Micrococcaceae</taxon>
        <taxon>Arthrobacter</taxon>
    </lineage>
</organism>
<dbReference type="Proteomes" id="UP000246303">
    <property type="component" value="Unassembled WGS sequence"/>
</dbReference>
<accession>A0A2V3DU91</accession>
<proteinExistence type="predicted"/>
<sequence>MIQLIRYGLPLALSIVALVFLILPAPSPGPGGTAALAPRSLVTFASRGWVGFAAGALLSVALVSILSGLASSPDEAGRYLNFLVQTSTTSSASTTIYGWWFSARCYILILLLLALTFVGLSVISRPALALDGGADTALSAARVRNILAATTGGLLLHLSAILKSLASTSSLRSGFTAGAAGWVDQGTSFAALGPALSLAALLTLILGLALWFSVLLRTLPARTRQLIPSVPA</sequence>
<comment type="caution">
    <text evidence="1">The sequence shown here is derived from an EMBL/GenBank/DDBJ whole genome shotgun (WGS) entry which is preliminary data.</text>
</comment>
<reference evidence="1 2" key="1">
    <citation type="submission" date="2018-05" db="EMBL/GenBank/DDBJ databases">
        <title>Genetic diversity of glacier-inhabiting Cryobacterium bacteria in China and description of Cryobacterium mengkeensis sp. nov. and Arthrobacter glacialis sp. nov.</title>
        <authorList>
            <person name="Liu Q."/>
            <person name="Xin Y.-H."/>
        </authorList>
    </citation>
    <scope>NUCLEOTIDE SEQUENCE [LARGE SCALE GENOMIC DNA]</scope>
    <source>
        <strain evidence="1 2">GP3</strain>
    </source>
</reference>
<dbReference type="AlphaFoldDB" id="A0A2V3DU91"/>
<name>A0A2V3DU91_9MICC</name>